<proteinExistence type="predicted"/>
<keyword evidence="2" id="KW-1185">Reference proteome</keyword>
<dbReference type="EMBL" id="FNXG01000009">
    <property type="protein sequence ID" value="SEI12388.1"/>
    <property type="molecule type" value="Genomic_DNA"/>
</dbReference>
<sequence length="278" mass="28301">MGVSHLSRCPIRRTIIVVALCGVPAAAQPAATGITLKPGAELPQADAPIDLGLCRHHGVEPRTAAGQVVGGAGWAVTDEAPLGALTAVSFVAGSRSMTSGACVLSGGRVGIFDGAELLALVEDSQPGGTAIAHLRRSGDRLRIWDGAMLSRPVADIMLAENVPAIVPLPPFDIFCGGALRMPLIHGLTLGDANILLADHGWEPAGPAPPSDPIAAELVANGFTGVEHCSGTGFVFCTLSFVQGSATASVLTFGELNLPAGPLVADYDVTCPDLPSQPR</sequence>
<reference evidence="2" key="1">
    <citation type="submission" date="2016-10" db="EMBL/GenBank/DDBJ databases">
        <authorList>
            <person name="Varghese N."/>
            <person name="Submissions S."/>
        </authorList>
    </citation>
    <scope>NUCLEOTIDE SEQUENCE [LARGE SCALE GENOMIC DNA]</scope>
    <source>
        <strain evidence="2">DSM 11593</strain>
    </source>
</reference>
<protein>
    <submittedName>
        <fullName evidence="1">Uncharacterized protein</fullName>
    </submittedName>
</protein>
<accession>A0A1H6NHE1</accession>
<evidence type="ECO:0000313" key="2">
    <source>
        <dbReference type="Proteomes" id="UP000199125"/>
    </source>
</evidence>
<evidence type="ECO:0000313" key="1">
    <source>
        <dbReference type="EMBL" id="SEI12388.1"/>
    </source>
</evidence>
<dbReference type="AlphaFoldDB" id="A0A1H6NHE1"/>
<organism evidence="1 2">
    <name type="scientific">Paracoccus alkenifer</name>
    <dbReference type="NCBI Taxonomy" id="65735"/>
    <lineage>
        <taxon>Bacteria</taxon>
        <taxon>Pseudomonadati</taxon>
        <taxon>Pseudomonadota</taxon>
        <taxon>Alphaproteobacteria</taxon>
        <taxon>Rhodobacterales</taxon>
        <taxon>Paracoccaceae</taxon>
        <taxon>Paracoccus</taxon>
    </lineage>
</organism>
<dbReference type="STRING" id="65735.SAMN04488075_3096"/>
<dbReference type="Proteomes" id="UP000199125">
    <property type="component" value="Unassembled WGS sequence"/>
</dbReference>
<gene>
    <name evidence="1" type="ORF">SAMN04488075_3096</name>
</gene>
<name>A0A1H6NHE1_9RHOB</name>